<accession>A0A345P2Z2</accession>
<protein>
    <submittedName>
        <fullName evidence="1">Uncharacterized protein</fullName>
    </submittedName>
</protein>
<dbReference type="AlphaFoldDB" id="A0A345P2Z2"/>
<dbReference type="OrthoDB" id="6717499at2"/>
<keyword evidence="2" id="KW-1185">Reference proteome</keyword>
<organism evidence="1 2">
    <name type="scientific">Aquirhabdus parva</name>
    <dbReference type="NCBI Taxonomy" id="2283318"/>
    <lineage>
        <taxon>Bacteria</taxon>
        <taxon>Pseudomonadati</taxon>
        <taxon>Pseudomonadota</taxon>
        <taxon>Gammaproteobacteria</taxon>
        <taxon>Moraxellales</taxon>
        <taxon>Moraxellaceae</taxon>
        <taxon>Aquirhabdus</taxon>
    </lineage>
</organism>
<dbReference type="Proteomes" id="UP000253940">
    <property type="component" value="Chromosome"/>
</dbReference>
<reference evidence="1 2" key="1">
    <citation type="submission" date="2018-07" db="EMBL/GenBank/DDBJ databases">
        <title>Genome sequencing of Moraxellaceae gen. HYN0046.</title>
        <authorList>
            <person name="Kim M."/>
            <person name="Yi H."/>
        </authorList>
    </citation>
    <scope>NUCLEOTIDE SEQUENCE [LARGE SCALE GENOMIC DNA]</scope>
    <source>
        <strain evidence="1 2">HYN0046</strain>
    </source>
</reference>
<evidence type="ECO:0000313" key="2">
    <source>
        <dbReference type="Proteomes" id="UP000253940"/>
    </source>
</evidence>
<gene>
    <name evidence="1" type="ORF">HYN46_01325</name>
</gene>
<dbReference type="RefSeq" id="WP_114897761.1">
    <property type="nucleotide sequence ID" value="NZ_CP031222.1"/>
</dbReference>
<dbReference type="KEGG" id="mbah:HYN46_01325"/>
<sequence>MINVAVRPLKKILVIDDEIYGIRADRIYTVAKDFFEELRDIHQPLTISLVNFLVSNSDQFDIDLTLGINNIGPTDLYSQAISKKIFKENAPEEILTELQSLYDENDNVLKIREVIEEAFPSNSYEVSLLDKLPQNAYDESYLEDFDLIIVDLYLLPQQDDPTSTSYLNHISNFPNLPPIIIISSHFNNLDIVNTSAYFRKTNLSATGLSTLSKEKLLSNDFGSMGLQLMFQKMSNQRAISNKTRALIQTWKQTLTDTVESFSETLWKLDASIMQQLYNDAIEDTQSFDDLLNSFLSKELLWHMEKCSNLKVAMAQLSEGFSQADNINLLTYEVDVAAHRSMLSHHFYIGGEQVVELWRVYGNGRHQRTALKDLNKNLLTVLPFGSVLKSDTATGNSFIYINITQPCNLANFPRSVIKSENSPNSIMLIRAKITPKTNANFIPFNSERNISIFELIDNYGNILQAYDVDPQSSQVISLGLTDLLSFIKLQKLSRVGRIRPEIAINLQQQVAINLIRPSQSRFKRIGLRKVVVLLKKRGESEPLKFKQGEILNVVESEKNKITIPGRESLDMSLWLFKLLDDVSFNIETISEVLSKPLSLTAKKTIFQNIEIQFYEIDNLANALQKLRSMSGSKELNLFIFIEKAP</sequence>
<evidence type="ECO:0000313" key="1">
    <source>
        <dbReference type="EMBL" id="AXI01651.1"/>
    </source>
</evidence>
<dbReference type="EMBL" id="CP031222">
    <property type="protein sequence ID" value="AXI01651.1"/>
    <property type="molecule type" value="Genomic_DNA"/>
</dbReference>
<proteinExistence type="predicted"/>
<name>A0A345P2Z2_9GAMM</name>